<dbReference type="RefSeq" id="WP_302120765.1">
    <property type="nucleotide sequence ID" value="NZ_SJPU01000019.1"/>
</dbReference>
<feature type="domain" description="Transposase IS116/IS110/IS902 C-terminal" evidence="3">
    <location>
        <begin position="218"/>
        <end position="302"/>
    </location>
</feature>
<dbReference type="NCBIfam" id="NF033542">
    <property type="entry name" value="transpos_IS110"/>
    <property type="match status" value="1"/>
</dbReference>
<feature type="domain" description="Transposase IS110-like N-terminal" evidence="2">
    <location>
        <begin position="6"/>
        <end position="143"/>
    </location>
</feature>
<dbReference type="InterPro" id="IPR003346">
    <property type="entry name" value="Transposase_20"/>
</dbReference>
<feature type="compositionally biased region" description="Polar residues" evidence="1">
    <location>
        <begin position="450"/>
        <end position="460"/>
    </location>
</feature>
<dbReference type="GO" id="GO:0003677">
    <property type="term" value="F:DNA binding"/>
    <property type="evidence" value="ECO:0007669"/>
    <property type="project" value="InterPro"/>
</dbReference>
<evidence type="ECO:0000259" key="2">
    <source>
        <dbReference type="Pfam" id="PF01548"/>
    </source>
</evidence>
<dbReference type="Pfam" id="PF01548">
    <property type="entry name" value="DEDD_Tnp_IS110"/>
    <property type="match status" value="1"/>
</dbReference>
<dbReference type="Pfam" id="PF02371">
    <property type="entry name" value="Transposase_20"/>
    <property type="match status" value="1"/>
</dbReference>
<accession>A0A5C6B1C2</accession>
<dbReference type="GO" id="GO:0006313">
    <property type="term" value="P:DNA transposition"/>
    <property type="evidence" value="ECO:0007669"/>
    <property type="project" value="InterPro"/>
</dbReference>
<evidence type="ECO:0000313" key="5">
    <source>
        <dbReference type="Proteomes" id="UP000319908"/>
    </source>
</evidence>
<dbReference type="Proteomes" id="UP000319908">
    <property type="component" value="Unassembled WGS sequence"/>
</dbReference>
<dbReference type="AlphaFoldDB" id="A0A5C6B1C2"/>
<organism evidence="4 5">
    <name type="scientific">Allorhodopirellula heiligendammensis</name>
    <dbReference type="NCBI Taxonomy" id="2714739"/>
    <lineage>
        <taxon>Bacteria</taxon>
        <taxon>Pseudomonadati</taxon>
        <taxon>Planctomycetota</taxon>
        <taxon>Planctomycetia</taxon>
        <taxon>Pirellulales</taxon>
        <taxon>Pirellulaceae</taxon>
        <taxon>Allorhodopirellula</taxon>
    </lineage>
</organism>
<evidence type="ECO:0000256" key="1">
    <source>
        <dbReference type="SAM" id="MobiDB-lite"/>
    </source>
</evidence>
<dbReference type="PANTHER" id="PTHR33055:SF13">
    <property type="entry name" value="TRANSPOSASE"/>
    <property type="match status" value="1"/>
</dbReference>
<feature type="compositionally biased region" description="Polar residues" evidence="1">
    <location>
        <begin position="418"/>
        <end position="442"/>
    </location>
</feature>
<keyword evidence="5" id="KW-1185">Reference proteome</keyword>
<evidence type="ECO:0000313" key="4">
    <source>
        <dbReference type="EMBL" id="TWU05381.1"/>
    </source>
</evidence>
<dbReference type="PANTHER" id="PTHR33055">
    <property type="entry name" value="TRANSPOSASE FOR INSERTION SEQUENCE ELEMENT IS1111A"/>
    <property type="match status" value="1"/>
</dbReference>
<gene>
    <name evidence="4" type="ORF">Poly21_57100</name>
</gene>
<protein>
    <submittedName>
        <fullName evidence="4">Transposase IS116/IS110/IS902 family protein</fullName>
    </submittedName>
</protein>
<feature type="compositionally biased region" description="Basic and acidic residues" evidence="1">
    <location>
        <begin position="365"/>
        <end position="392"/>
    </location>
</feature>
<comment type="caution">
    <text evidence="4">The sequence shown here is derived from an EMBL/GenBank/DDBJ whole genome shotgun (WGS) entry which is preliminary data.</text>
</comment>
<sequence>MKILALDLGKFNSVCCLFDSKTRKTQFVTTPTTREHFAAIFKDTKADLVVMEACGPSGWINDLAQHQGHETLVCSTNEEAWRWANVKRKTDRDDALKLARMAAMGELKGVHTPSLQHREFRSLVKYRKTLDGRINKTKNAIRAWFVNHGIEIATGEKAWYSGREHINSFRKPLADCGPDELWKGELDIELTILDSLAEQLTGVVKKLEAIGKNDERIKRVQTIPGVGPRTAEILVACLDDPHRFENGRQVSAYFGLVPRQYQSGETDRNGRITKRGNPLARTILVECAWASLRYNPWAKGVYERICGKQKTRKKKAAIALARKIAVIAWAMLRDEKDWDPKQMIQVTESFGRMPAGLKDSLQNMKPKENADQRKSRLRKEARAAREAAESRASKTTGQNPVKRTTTGSAKPTAAKRNATISAATRSPRSTSQPNGKRQTKTPSHGEQESQYRVTDAPTSA</sequence>
<dbReference type="GO" id="GO:0004803">
    <property type="term" value="F:transposase activity"/>
    <property type="evidence" value="ECO:0007669"/>
    <property type="project" value="InterPro"/>
</dbReference>
<name>A0A5C6B1C2_9BACT</name>
<feature type="compositionally biased region" description="Polar residues" evidence="1">
    <location>
        <begin position="395"/>
        <end position="409"/>
    </location>
</feature>
<dbReference type="InterPro" id="IPR002525">
    <property type="entry name" value="Transp_IS110-like_N"/>
</dbReference>
<dbReference type="InterPro" id="IPR047650">
    <property type="entry name" value="Transpos_IS110"/>
</dbReference>
<evidence type="ECO:0000259" key="3">
    <source>
        <dbReference type="Pfam" id="PF02371"/>
    </source>
</evidence>
<reference evidence="4 5" key="1">
    <citation type="journal article" date="2020" name="Antonie Van Leeuwenhoek">
        <title>Rhodopirellula heiligendammensis sp. nov., Rhodopirellula pilleata sp. nov., and Rhodopirellula solitaria sp. nov. isolated from natural or artificial marine surfaces in Northern Germany and California, USA, and emended description of the genus Rhodopirellula.</title>
        <authorList>
            <person name="Kallscheuer N."/>
            <person name="Wiegand S."/>
            <person name="Jogler M."/>
            <person name="Boedeker C."/>
            <person name="Peeters S.H."/>
            <person name="Rast P."/>
            <person name="Heuer A."/>
            <person name="Jetten M.S.M."/>
            <person name="Rohde M."/>
            <person name="Jogler C."/>
        </authorList>
    </citation>
    <scope>NUCLEOTIDE SEQUENCE [LARGE SCALE GENOMIC DNA]</scope>
    <source>
        <strain evidence="4 5">Poly21</strain>
    </source>
</reference>
<feature type="region of interest" description="Disordered" evidence="1">
    <location>
        <begin position="354"/>
        <end position="460"/>
    </location>
</feature>
<dbReference type="EMBL" id="SJPU01000019">
    <property type="protein sequence ID" value="TWU05381.1"/>
    <property type="molecule type" value="Genomic_DNA"/>
</dbReference>
<proteinExistence type="predicted"/>